<name>A0A7H0IPY8_9ACTN</name>
<proteinExistence type="predicted"/>
<dbReference type="RefSeq" id="WP_187751778.1">
    <property type="nucleotide sequence ID" value="NZ_CP060828.1"/>
</dbReference>
<accession>A0A7H0IPY8</accession>
<gene>
    <name evidence="1" type="ORF">IAG44_39020</name>
</gene>
<dbReference type="KEGG" id="sroi:IAG44_39020"/>
<protein>
    <submittedName>
        <fullName evidence="1">Polymer-forming cytoskeletal protein</fullName>
    </submittedName>
</protein>
<sequence length="453" mass="48297">MSDQPLLTYRIATSPAPLQAGTSGTNSQGRITITVTKGAEDTYCDWIQIAVPGDAKSGGAYFTGDPKPVFSSDGDWSTGSLVQVSAQHLGLAGDALYYRAIFHNQGDDSEPFDGTLHLGISGELVDSTGTLDLHITEHSDTSSDPDDFTPHRRTVPLTVTEPVFYLNAFLARDDDSATVPKTKFSSSATPYLSWESNGSRYRLFDGESDKPVYEGPNTFCTLPPGSLAMDTTFTLEASMSPEDVGSGFSTIHQYAVLTLTVKDPTLDALTVEGGISGRSALEISGDASVGNSLTVGTSAEVGRGLTVGGDISALASLTVDGSLTAESGLYSGGSAQINGDLTVDSTLNANGQVNAVSDSHYVRIRELRGPYGVQLSINSNTELIERCDLNVTGDIKIKNYGVLSDQDTIGLNNTHYGGYLYASTYEHDGDRRIPYVWVPGDRVVESHWRITRD</sequence>
<organism evidence="1 2">
    <name type="scientific">Streptomyces roseirectus</name>
    <dbReference type="NCBI Taxonomy" id="2768066"/>
    <lineage>
        <taxon>Bacteria</taxon>
        <taxon>Bacillati</taxon>
        <taxon>Actinomycetota</taxon>
        <taxon>Actinomycetes</taxon>
        <taxon>Kitasatosporales</taxon>
        <taxon>Streptomycetaceae</taxon>
        <taxon>Streptomyces</taxon>
    </lineage>
</organism>
<evidence type="ECO:0000313" key="1">
    <source>
        <dbReference type="EMBL" id="QNP74854.1"/>
    </source>
</evidence>
<keyword evidence="2" id="KW-1185">Reference proteome</keyword>
<reference evidence="1 2" key="1">
    <citation type="submission" date="2020-08" db="EMBL/GenBank/DDBJ databases">
        <title>A novel species.</title>
        <authorList>
            <person name="Gao J."/>
        </authorList>
    </citation>
    <scope>NUCLEOTIDE SEQUENCE [LARGE SCALE GENOMIC DNA]</scope>
    <source>
        <strain evidence="1 2">CRXT-G-22</strain>
    </source>
</reference>
<dbReference type="AlphaFoldDB" id="A0A7H0IPY8"/>
<dbReference type="EMBL" id="CP060828">
    <property type="protein sequence ID" value="QNP74854.1"/>
    <property type="molecule type" value="Genomic_DNA"/>
</dbReference>
<dbReference type="Proteomes" id="UP000516052">
    <property type="component" value="Chromosome"/>
</dbReference>
<evidence type="ECO:0000313" key="2">
    <source>
        <dbReference type="Proteomes" id="UP000516052"/>
    </source>
</evidence>